<dbReference type="EMBL" id="OV651813">
    <property type="protein sequence ID" value="CAH1098517.1"/>
    <property type="molecule type" value="Genomic_DNA"/>
</dbReference>
<sequence length="316" mass="35341">MGQPKMPAIYISKYNRFVDTVIGRINTILGKSYDPVRVKLQSLDNKAKKTKKNTKGNTKNKNRNKNKKRNGQKKNNPVHMSNKMGELVIARGNQIENEPKLIESETREPAFILISKVGSQNFIKNVTVTTSEVRANPKRPSNKNKPKKKKNGTKASSTSANKNKPTKNKTKTPQATKKSKPNARATLFGLSTIRRGGDVVVNMQSDHTTVKTNFVLGPLTLRVERETGKGARRELKTATATTAEMFGRLNLKIVHGGSANLQSIRVLQPKQVRVDSLDDHDKTREYIWKRSAHIASLVSQKLTAAARSMLRQQPRL</sequence>
<feature type="region of interest" description="Disordered" evidence="1">
    <location>
        <begin position="130"/>
        <end position="185"/>
    </location>
</feature>
<dbReference type="OrthoDB" id="6381952at2759"/>
<dbReference type="Proteomes" id="UP001153636">
    <property type="component" value="Chromosome 1"/>
</dbReference>
<reference evidence="2" key="1">
    <citation type="submission" date="2022-01" db="EMBL/GenBank/DDBJ databases">
        <authorList>
            <person name="King R."/>
        </authorList>
    </citation>
    <scope>NUCLEOTIDE SEQUENCE</scope>
</reference>
<feature type="region of interest" description="Disordered" evidence="1">
    <location>
        <begin position="42"/>
        <end position="81"/>
    </location>
</feature>
<feature type="compositionally biased region" description="Basic residues" evidence="1">
    <location>
        <begin position="48"/>
        <end position="72"/>
    </location>
</feature>
<organism evidence="2 3">
    <name type="scientific">Psylliodes chrysocephalus</name>
    <dbReference type="NCBI Taxonomy" id="3402493"/>
    <lineage>
        <taxon>Eukaryota</taxon>
        <taxon>Metazoa</taxon>
        <taxon>Ecdysozoa</taxon>
        <taxon>Arthropoda</taxon>
        <taxon>Hexapoda</taxon>
        <taxon>Insecta</taxon>
        <taxon>Pterygota</taxon>
        <taxon>Neoptera</taxon>
        <taxon>Endopterygota</taxon>
        <taxon>Coleoptera</taxon>
        <taxon>Polyphaga</taxon>
        <taxon>Cucujiformia</taxon>
        <taxon>Chrysomeloidea</taxon>
        <taxon>Chrysomelidae</taxon>
        <taxon>Galerucinae</taxon>
        <taxon>Alticini</taxon>
        <taxon>Psylliodes</taxon>
    </lineage>
</organism>
<name>A0A9P0C7M9_9CUCU</name>
<evidence type="ECO:0000313" key="2">
    <source>
        <dbReference type="EMBL" id="CAH1098517.1"/>
    </source>
</evidence>
<proteinExistence type="predicted"/>
<dbReference type="AlphaFoldDB" id="A0A9P0C7M9"/>
<feature type="compositionally biased region" description="Low complexity" evidence="1">
    <location>
        <begin position="153"/>
        <end position="163"/>
    </location>
</feature>
<evidence type="ECO:0000313" key="3">
    <source>
        <dbReference type="Proteomes" id="UP001153636"/>
    </source>
</evidence>
<evidence type="ECO:0000256" key="1">
    <source>
        <dbReference type="SAM" id="MobiDB-lite"/>
    </source>
</evidence>
<protein>
    <submittedName>
        <fullName evidence="2">Uncharacterized protein</fullName>
    </submittedName>
</protein>
<keyword evidence="3" id="KW-1185">Reference proteome</keyword>
<accession>A0A9P0C7M9</accession>
<gene>
    <name evidence="2" type="ORF">PSYICH_LOCUS1156</name>
</gene>
<feature type="compositionally biased region" description="Basic residues" evidence="1">
    <location>
        <begin position="136"/>
        <end position="152"/>
    </location>
</feature>